<dbReference type="AlphaFoldDB" id="A0A1Q2SLG7"/>
<dbReference type="InterPro" id="IPR004358">
    <property type="entry name" value="Sig_transdc_His_kin-like_C"/>
</dbReference>
<dbReference type="OrthoDB" id="9815750at2"/>
<feature type="transmembrane region" description="Helical" evidence="4">
    <location>
        <begin position="53"/>
        <end position="73"/>
    </location>
</feature>
<evidence type="ECO:0000313" key="7">
    <source>
        <dbReference type="Proteomes" id="UP000243679"/>
    </source>
</evidence>
<proteinExistence type="predicted"/>
<evidence type="ECO:0000313" key="6">
    <source>
        <dbReference type="EMBL" id="BAW79949.1"/>
    </source>
</evidence>
<dbReference type="Pfam" id="PF25323">
    <property type="entry name" value="6TM_PilS"/>
    <property type="match status" value="1"/>
</dbReference>
<dbReference type="Pfam" id="PF00512">
    <property type="entry name" value="HisKA"/>
    <property type="match status" value="1"/>
</dbReference>
<dbReference type="EMBL" id="AP014836">
    <property type="protein sequence ID" value="BAW79949.1"/>
    <property type="molecule type" value="Genomic_DNA"/>
</dbReference>
<dbReference type="PANTHER" id="PTHR43065:SF52">
    <property type="entry name" value="SENSOR PROTEIN KINASE PILS"/>
    <property type="match status" value="1"/>
</dbReference>
<dbReference type="GO" id="GO:0000155">
    <property type="term" value="F:phosphorelay sensor kinase activity"/>
    <property type="evidence" value="ECO:0007669"/>
    <property type="project" value="InterPro"/>
</dbReference>
<protein>
    <recommendedName>
        <fullName evidence="2">histidine kinase</fullName>
        <ecNumber evidence="2">2.7.13.3</ecNumber>
    </recommendedName>
</protein>
<keyword evidence="4" id="KW-1133">Transmembrane helix</keyword>
<dbReference type="Pfam" id="PF02518">
    <property type="entry name" value="HATPase_c"/>
    <property type="match status" value="1"/>
</dbReference>
<dbReference type="PRINTS" id="PR00344">
    <property type="entry name" value="BCTRLSENSOR"/>
</dbReference>
<evidence type="ECO:0000256" key="2">
    <source>
        <dbReference type="ARBA" id="ARBA00012438"/>
    </source>
</evidence>
<keyword evidence="6" id="KW-0808">Transferase</keyword>
<dbReference type="SUPFAM" id="SSF47384">
    <property type="entry name" value="Homodimeric domain of signal transducing histidine kinase"/>
    <property type="match status" value="1"/>
</dbReference>
<dbReference type="SUPFAM" id="SSF55874">
    <property type="entry name" value="ATPase domain of HSP90 chaperone/DNA topoisomerase II/histidine kinase"/>
    <property type="match status" value="1"/>
</dbReference>
<dbReference type="InterPro" id="IPR036097">
    <property type="entry name" value="HisK_dim/P_sf"/>
</dbReference>
<feature type="transmembrane region" description="Helical" evidence="4">
    <location>
        <begin position="110"/>
        <end position="141"/>
    </location>
</feature>
<dbReference type="SMART" id="SM00388">
    <property type="entry name" value="HisKA"/>
    <property type="match status" value="1"/>
</dbReference>
<dbReference type="EC" id="2.7.13.3" evidence="2"/>
<evidence type="ECO:0000256" key="4">
    <source>
        <dbReference type="SAM" id="Phobius"/>
    </source>
</evidence>
<evidence type="ECO:0000259" key="5">
    <source>
        <dbReference type="PROSITE" id="PS50109"/>
    </source>
</evidence>
<dbReference type="KEGG" id="ntt:TAO_0579"/>
<gene>
    <name evidence="6" type="ORF">TAO_0579</name>
</gene>
<feature type="transmembrane region" description="Helical" evidence="4">
    <location>
        <begin position="161"/>
        <end position="182"/>
    </location>
</feature>
<dbReference type="Gene3D" id="1.10.287.130">
    <property type="match status" value="1"/>
</dbReference>
<dbReference type="InterPro" id="IPR036890">
    <property type="entry name" value="HATPase_C_sf"/>
</dbReference>
<organism evidence="6 7">
    <name type="scientific">Candidatus Nitrosoglobus terrae</name>
    <dbReference type="NCBI Taxonomy" id="1630141"/>
    <lineage>
        <taxon>Bacteria</taxon>
        <taxon>Pseudomonadati</taxon>
        <taxon>Pseudomonadota</taxon>
        <taxon>Gammaproteobacteria</taxon>
        <taxon>Chromatiales</taxon>
        <taxon>Chromatiaceae</taxon>
        <taxon>Candidatus Nitrosoglobus</taxon>
    </lineage>
</organism>
<dbReference type="PROSITE" id="PS50109">
    <property type="entry name" value="HIS_KIN"/>
    <property type="match status" value="1"/>
</dbReference>
<evidence type="ECO:0000256" key="3">
    <source>
        <dbReference type="ARBA" id="ARBA00022553"/>
    </source>
</evidence>
<keyword evidence="4" id="KW-0812">Transmembrane</keyword>
<dbReference type="RefSeq" id="WP_096526545.1">
    <property type="nucleotide sequence ID" value="NZ_AP014836.1"/>
</dbReference>
<dbReference type="PANTHER" id="PTHR43065">
    <property type="entry name" value="SENSOR HISTIDINE KINASE"/>
    <property type="match status" value="1"/>
</dbReference>
<dbReference type="CDD" id="cd00082">
    <property type="entry name" value="HisKA"/>
    <property type="match status" value="1"/>
</dbReference>
<reference evidence="6 7" key="1">
    <citation type="journal article" date="2017" name="ISME J.">
        <title>An acid-tolerant ammonia-oxidizing ?-proteobacterium from soil.</title>
        <authorList>
            <person name="Hayatsu M."/>
            <person name="Tago K."/>
            <person name="Uchiyama I."/>
            <person name="Toyoda A."/>
            <person name="Wang Y."/>
            <person name="Shimomura Y."/>
            <person name="Okubo T."/>
            <person name="Kurisu F."/>
            <person name="Hirono Y."/>
            <person name="Nonaka K."/>
            <person name="Akiyama H."/>
            <person name="Itoh T."/>
            <person name="Takami H."/>
        </authorList>
    </citation>
    <scope>NUCLEOTIDE SEQUENCE [LARGE SCALE GENOMIC DNA]</scope>
    <source>
        <strain evidence="6 7">TAO100</strain>
    </source>
</reference>
<dbReference type="InterPro" id="IPR003661">
    <property type="entry name" value="HisK_dim/P_dom"/>
</dbReference>
<keyword evidence="3" id="KW-0597">Phosphoprotein</keyword>
<accession>A0A1Q2SLG7</accession>
<keyword evidence="6" id="KW-0418">Kinase</keyword>
<dbReference type="InterPro" id="IPR005467">
    <property type="entry name" value="His_kinase_dom"/>
</dbReference>
<dbReference type="SMART" id="SM00387">
    <property type="entry name" value="HATPase_c"/>
    <property type="match status" value="1"/>
</dbReference>
<keyword evidence="7" id="KW-1185">Reference proteome</keyword>
<dbReference type="Gene3D" id="3.30.565.10">
    <property type="entry name" value="Histidine kinase-like ATPase, C-terminal domain"/>
    <property type="match status" value="1"/>
</dbReference>
<keyword evidence="4" id="KW-0472">Membrane</keyword>
<feature type="transmembrane region" description="Helical" evidence="4">
    <location>
        <begin position="79"/>
        <end position="98"/>
    </location>
</feature>
<feature type="domain" description="Histidine kinase" evidence="5">
    <location>
        <begin position="322"/>
        <end position="533"/>
    </location>
</feature>
<dbReference type="Proteomes" id="UP000243679">
    <property type="component" value="Chromosome"/>
</dbReference>
<dbReference type="InterPro" id="IPR003594">
    <property type="entry name" value="HATPase_dom"/>
</dbReference>
<comment type="catalytic activity">
    <reaction evidence="1">
        <text>ATP + protein L-histidine = ADP + protein N-phospho-L-histidine.</text>
        <dbReference type="EC" id="2.7.13.3"/>
    </reaction>
</comment>
<sequence length="538" mass="59228">MVKVSNNVAIDADIAWRLLIIFCAYRLLMVSAFWCAIVIEVAPPLLGQLYPSLFFVTSLIYGAVAIVFMLLAATRVSGFYFQVLLQLGIDIGVITLLMHASDGVSSGLGMLLIMVIAAGGILISGYIATALAAIAALAVLFEHSYLVFFQGIDTDSHYTQAGLLGMAFFATALLSQVLMARARKSEKLVVQRERDLANLDQLNEYIVQQLKVGVLVVAHNGAIRLINQMGRELLALPAKESLKHLSIKLIPSLADRFTEWQQNPTWYQPKTIYVDLNQPEIQVKFISLGASYGTLIFLEDTSVIARQAQQLKLASLGRLTASIAHEIRNPLGAISHAAQLLDESAALHHTDERQLLKIILSHCDRVNSIIKNVLQLGYQGPSLLDSIALKPWLTSFLEEFCATKEIHLEQVALQVDPEHAQAYANPSQLYQIVWNLCDNAWRHAQGSGYPPYFQIIAGIEEHSRQVFLEVIDTGSGVPNEIAEKIFEPFFSTQGTGLGLYLVQELCERNGATIQYFPGPKGGSCFRICFISGAEINAP</sequence>
<evidence type="ECO:0000256" key="1">
    <source>
        <dbReference type="ARBA" id="ARBA00000085"/>
    </source>
</evidence>
<name>A0A1Q2SLG7_9GAMM</name>
<feature type="transmembrane region" description="Helical" evidence="4">
    <location>
        <begin position="14"/>
        <end position="41"/>
    </location>
</feature>